<dbReference type="InterPro" id="IPR058811">
    <property type="entry name" value="DUF8073_N"/>
</dbReference>
<protein>
    <submittedName>
        <fullName evidence="5">Uncharacterized protein</fullName>
    </submittedName>
</protein>
<accession>A0A1I3NWM8</accession>
<reference evidence="5 6" key="1">
    <citation type="submission" date="2016-10" db="EMBL/GenBank/DDBJ databases">
        <authorList>
            <person name="de Groot N.N."/>
        </authorList>
    </citation>
    <scope>NUCLEOTIDE SEQUENCE [LARGE SCALE GENOMIC DNA]</scope>
    <source>
        <strain evidence="5 6">SP2</strain>
    </source>
</reference>
<evidence type="ECO:0000259" key="2">
    <source>
        <dbReference type="Pfam" id="PF26270"/>
    </source>
</evidence>
<evidence type="ECO:0000313" key="6">
    <source>
        <dbReference type="Proteomes" id="UP000182829"/>
    </source>
</evidence>
<name>A0A1I3NWM8_9EURY</name>
<evidence type="ECO:0000313" key="5">
    <source>
        <dbReference type="EMBL" id="SFJ13684.1"/>
    </source>
</evidence>
<dbReference type="InterPro" id="IPR058810">
    <property type="entry name" value="DUF8073_C"/>
</dbReference>
<feature type="domain" description="DUF8073" evidence="2">
    <location>
        <begin position="232"/>
        <end position="295"/>
    </location>
</feature>
<evidence type="ECO:0000256" key="1">
    <source>
        <dbReference type="SAM" id="MobiDB-lite"/>
    </source>
</evidence>
<feature type="domain" description="DUF8073" evidence="4">
    <location>
        <begin position="4"/>
        <end position="110"/>
    </location>
</feature>
<gene>
    <name evidence="5" type="ORF">SAMN05443661_11540</name>
</gene>
<evidence type="ECO:0000259" key="3">
    <source>
        <dbReference type="Pfam" id="PF26271"/>
    </source>
</evidence>
<dbReference type="Pfam" id="PF26271">
    <property type="entry name" value="DUF8073_M"/>
    <property type="match status" value="1"/>
</dbReference>
<evidence type="ECO:0000259" key="4">
    <source>
        <dbReference type="Pfam" id="PF26272"/>
    </source>
</evidence>
<organism evidence="5 6">
    <name type="scientific">Natronobacterium gregoryi</name>
    <dbReference type="NCBI Taxonomy" id="44930"/>
    <lineage>
        <taxon>Archaea</taxon>
        <taxon>Methanobacteriati</taxon>
        <taxon>Methanobacteriota</taxon>
        <taxon>Stenosarchaea group</taxon>
        <taxon>Halobacteria</taxon>
        <taxon>Halobacteriales</taxon>
        <taxon>Natrialbaceae</taxon>
        <taxon>Natronobacterium</taxon>
    </lineage>
</organism>
<dbReference type="AlphaFoldDB" id="A0A1I3NWM8"/>
<dbReference type="Proteomes" id="UP000182829">
    <property type="component" value="Unassembled WGS sequence"/>
</dbReference>
<dbReference type="OrthoDB" id="238089at2157"/>
<feature type="region of interest" description="Disordered" evidence="1">
    <location>
        <begin position="187"/>
        <end position="210"/>
    </location>
</feature>
<dbReference type="Pfam" id="PF26272">
    <property type="entry name" value="DUF8073_N"/>
    <property type="match status" value="1"/>
</dbReference>
<dbReference type="Pfam" id="PF26270">
    <property type="entry name" value="DUF8073_C"/>
    <property type="match status" value="1"/>
</dbReference>
<dbReference type="EMBL" id="FORO01000015">
    <property type="protein sequence ID" value="SFJ13684.1"/>
    <property type="molecule type" value="Genomic_DNA"/>
</dbReference>
<proteinExistence type="predicted"/>
<feature type="domain" description="DUF8073" evidence="3">
    <location>
        <begin position="141"/>
        <end position="181"/>
    </location>
</feature>
<dbReference type="RefSeq" id="WP_005581519.1">
    <property type="nucleotide sequence ID" value="NZ_FORO01000015.1"/>
</dbReference>
<dbReference type="InterPro" id="IPR058809">
    <property type="entry name" value="DUF8073_M"/>
</dbReference>
<dbReference type="GeneID" id="14207845"/>
<sequence>MSVGTSIQQFGHFLEECEEVVGTVHGVEFTGRIDADTGSTAEVELTVPMAGGGKGGLAVDDVAVDADGRLQFVLETNTPVVPADDGLEVEPTTAAVTDEGSVTASLRATVGGDENADRERRASVVESDDGDTGCGRDVPPFRDPELLATVYDSCETFAEMSDAIEMDVTAETVRRYMIDYGIHEPERYDTDDIDAPSPPSGEADRLESTPDGLSQVVLTDGLGLPAEVTVDGLVETVSRSNTIYEVERDVGLDRNETLDLLRRLNLLEFVVGRLSDGYDRNVGREDVIERLREASAVQSWPQP</sequence>
<dbReference type="OMA" id="ECERTDA"/>
<feature type="region of interest" description="Disordered" evidence="1">
    <location>
        <begin position="111"/>
        <end position="140"/>
    </location>
</feature>